<accession>A0A6B2LJ96</accession>
<reference evidence="1" key="1">
    <citation type="journal article" date="2020" name="J. Eukaryot. Microbiol.">
        <title>De novo Sequencing, Assembly and Annotation of the Transcriptome for the Free-Living Testate Amoeba Arcella intermedia.</title>
        <authorList>
            <person name="Ribeiro G.M."/>
            <person name="Porfirio-Sousa A.L."/>
            <person name="Maurer-Alcala X.X."/>
            <person name="Katz L.A."/>
            <person name="Lahr D.J.G."/>
        </authorList>
    </citation>
    <scope>NUCLEOTIDE SEQUENCE</scope>
</reference>
<protein>
    <submittedName>
        <fullName evidence="1">Uncharacterized protein</fullName>
    </submittedName>
</protein>
<proteinExistence type="predicted"/>
<evidence type="ECO:0000313" key="1">
    <source>
        <dbReference type="EMBL" id="NDV36900.1"/>
    </source>
</evidence>
<dbReference type="EMBL" id="GIBP01007931">
    <property type="protein sequence ID" value="NDV36900.1"/>
    <property type="molecule type" value="Transcribed_RNA"/>
</dbReference>
<name>A0A6B2LJ96_9EUKA</name>
<sequence length="182" mass="21519">MIRRQDGPSKLFFQGCNLNRRGRHNESVPRMGCCFLDSIQILCHQHRRQYLRRIRIGQGIVKILHTLLKTLHYRLPGLRNTLTCQLPRPRVRLCSKNLRDLVRFRPALLRPLLLLRSNNIIHSLLHINIRININHKHIHNNIAMLIHPPIQQPQQIMGHLILCSKHLIHSIIHPVESEVFFY</sequence>
<dbReference type="AlphaFoldDB" id="A0A6B2LJ96"/>
<organism evidence="1">
    <name type="scientific">Arcella intermedia</name>
    <dbReference type="NCBI Taxonomy" id="1963864"/>
    <lineage>
        <taxon>Eukaryota</taxon>
        <taxon>Amoebozoa</taxon>
        <taxon>Tubulinea</taxon>
        <taxon>Elardia</taxon>
        <taxon>Arcellinida</taxon>
        <taxon>Sphaerothecina</taxon>
        <taxon>Arcellidae</taxon>
        <taxon>Arcella</taxon>
    </lineage>
</organism>